<keyword evidence="3" id="KW-1185">Reference proteome</keyword>
<accession>A0A917G4H3</accession>
<dbReference type="NCBIfam" id="TIGR02530">
    <property type="entry name" value="flg_new"/>
    <property type="match status" value="1"/>
</dbReference>
<reference evidence="2" key="2">
    <citation type="submission" date="2020-09" db="EMBL/GenBank/DDBJ databases">
        <authorList>
            <person name="Sun Q."/>
            <person name="Zhou Y."/>
        </authorList>
    </citation>
    <scope>NUCLEOTIDE SEQUENCE</scope>
    <source>
        <strain evidence="2">CGMCC 1.15760</strain>
    </source>
</reference>
<name>A0A917G4H3_9BACI</name>
<feature type="region of interest" description="Disordered" evidence="1">
    <location>
        <begin position="1"/>
        <end position="20"/>
    </location>
</feature>
<dbReference type="EMBL" id="BMJT01000004">
    <property type="protein sequence ID" value="GGG21811.1"/>
    <property type="molecule type" value="Genomic_DNA"/>
</dbReference>
<proteinExistence type="predicted"/>
<dbReference type="Proteomes" id="UP000616608">
    <property type="component" value="Unassembled WGS sequence"/>
</dbReference>
<dbReference type="RefSeq" id="WP_188614449.1">
    <property type="nucleotide sequence ID" value="NZ_BMJT01000004.1"/>
</dbReference>
<reference evidence="2" key="1">
    <citation type="journal article" date="2014" name="Int. J. Syst. Evol. Microbiol.">
        <title>Complete genome sequence of Corynebacterium casei LMG S-19264T (=DSM 44701T), isolated from a smear-ripened cheese.</title>
        <authorList>
            <consortium name="US DOE Joint Genome Institute (JGI-PGF)"/>
            <person name="Walter F."/>
            <person name="Albersmeier A."/>
            <person name="Kalinowski J."/>
            <person name="Ruckert C."/>
        </authorList>
    </citation>
    <scope>NUCLEOTIDE SEQUENCE</scope>
    <source>
        <strain evidence="2">CGMCC 1.15760</strain>
    </source>
</reference>
<sequence>MKTYGIGNVPFQPTIQNRPLNNKATPQSFLQHLEVAAKQLRVSKHATERLQDRQIHISDQEWSHVSNKVQEASLKGVKHPLVLMEQAALIISAKNNTVITAMDRTEAKEQIFTNIDGTIVL</sequence>
<feature type="compositionally biased region" description="Polar residues" evidence="1">
    <location>
        <begin position="11"/>
        <end position="20"/>
    </location>
</feature>
<protein>
    <recommendedName>
        <fullName evidence="4">Flagellar protein</fullName>
    </recommendedName>
</protein>
<dbReference type="AlphaFoldDB" id="A0A917G4H3"/>
<dbReference type="Pfam" id="PF12611">
    <property type="entry name" value="Flagellar_put"/>
    <property type="match status" value="1"/>
</dbReference>
<dbReference type="InterPro" id="IPR013367">
    <property type="entry name" value="Flagellar_put"/>
</dbReference>
<evidence type="ECO:0000313" key="2">
    <source>
        <dbReference type="EMBL" id="GGG21811.1"/>
    </source>
</evidence>
<gene>
    <name evidence="2" type="ORF">GCM10007425_15360</name>
</gene>
<comment type="caution">
    <text evidence="2">The sequence shown here is derived from an EMBL/GenBank/DDBJ whole genome shotgun (WGS) entry which is preliminary data.</text>
</comment>
<organism evidence="2 3">
    <name type="scientific">Lysinibacillus alkalisoli</name>
    <dbReference type="NCBI Taxonomy" id="1911548"/>
    <lineage>
        <taxon>Bacteria</taxon>
        <taxon>Bacillati</taxon>
        <taxon>Bacillota</taxon>
        <taxon>Bacilli</taxon>
        <taxon>Bacillales</taxon>
        <taxon>Bacillaceae</taxon>
        <taxon>Lysinibacillus</taxon>
    </lineage>
</organism>
<evidence type="ECO:0000256" key="1">
    <source>
        <dbReference type="SAM" id="MobiDB-lite"/>
    </source>
</evidence>
<evidence type="ECO:0000313" key="3">
    <source>
        <dbReference type="Proteomes" id="UP000616608"/>
    </source>
</evidence>
<evidence type="ECO:0008006" key="4">
    <source>
        <dbReference type="Google" id="ProtNLM"/>
    </source>
</evidence>